<keyword evidence="2" id="KW-1185">Reference proteome</keyword>
<comment type="caution">
    <text evidence="1">The sequence shown here is derived from an EMBL/GenBank/DDBJ whole genome shotgun (WGS) entry which is preliminary data.</text>
</comment>
<protein>
    <submittedName>
        <fullName evidence="1">Uncharacterized protein</fullName>
    </submittedName>
</protein>
<dbReference type="EMBL" id="WHUW01000097">
    <property type="protein sequence ID" value="KAF8425073.1"/>
    <property type="molecule type" value="Genomic_DNA"/>
</dbReference>
<organism evidence="1 2">
    <name type="scientific">Boletus edulis BED1</name>
    <dbReference type="NCBI Taxonomy" id="1328754"/>
    <lineage>
        <taxon>Eukaryota</taxon>
        <taxon>Fungi</taxon>
        <taxon>Dikarya</taxon>
        <taxon>Basidiomycota</taxon>
        <taxon>Agaricomycotina</taxon>
        <taxon>Agaricomycetes</taxon>
        <taxon>Agaricomycetidae</taxon>
        <taxon>Boletales</taxon>
        <taxon>Boletineae</taxon>
        <taxon>Boletaceae</taxon>
        <taxon>Boletoideae</taxon>
        <taxon>Boletus</taxon>
    </lineage>
</organism>
<name>A0AAD4BFH9_BOLED</name>
<accession>A0AAD4BFH9</accession>
<dbReference type="InterPro" id="IPR032675">
    <property type="entry name" value="LRR_dom_sf"/>
</dbReference>
<sequence length="416" mass="46976">MTLHYLTPFFKSGRQPFESGIHIKHVHKETQLAIAAKVPPEVIVMILREIPRLPLPPLDLFSSTTLASSPCRSRILDVALVSAPLICTSWRGPATEVLYEHINLQTMEQCEILYRTLRSNPSFGSWVKVLHLPRDREKAPTDLPVSHPAASTTTDVRLLQLSADIFKACDLVQEIDIMAEIGLFLDPSEHTHLRSIRVTNVNTTLGSPRPAHFFALRELTLNGFRFDGEQANSKADSVWPEFSQLRKLRLEHCVFVNEDLTQILPRSNARLKCLELLDTRHPFRANNFELPDFLAGCLEELWIEDCWPWSFESSLRSYQSLRTVHVDWDIFSKVASFLPIGVRTISIAVPVSAASSAPDYRTFEASLQSISMEIPSLETVIVSGDSEYPLLQDALGLKKSLNLQDVRLMVKSVRRG</sequence>
<gene>
    <name evidence="1" type="ORF">L210DRAFT_3653259</name>
</gene>
<dbReference type="Proteomes" id="UP001194468">
    <property type="component" value="Unassembled WGS sequence"/>
</dbReference>
<evidence type="ECO:0000313" key="2">
    <source>
        <dbReference type="Proteomes" id="UP001194468"/>
    </source>
</evidence>
<evidence type="ECO:0000313" key="1">
    <source>
        <dbReference type="EMBL" id="KAF8425073.1"/>
    </source>
</evidence>
<reference evidence="1" key="1">
    <citation type="submission" date="2019-10" db="EMBL/GenBank/DDBJ databases">
        <authorList>
            <consortium name="DOE Joint Genome Institute"/>
            <person name="Kuo A."/>
            <person name="Miyauchi S."/>
            <person name="Kiss E."/>
            <person name="Drula E."/>
            <person name="Kohler A."/>
            <person name="Sanchez-Garcia M."/>
            <person name="Andreopoulos B."/>
            <person name="Barry K.W."/>
            <person name="Bonito G."/>
            <person name="Buee M."/>
            <person name="Carver A."/>
            <person name="Chen C."/>
            <person name="Cichocki N."/>
            <person name="Clum A."/>
            <person name="Culley D."/>
            <person name="Crous P.W."/>
            <person name="Fauchery L."/>
            <person name="Girlanda M."/>
            <person name="Hayes R."/>
            <person name="Keri Z."/>
            <person name="LaButti K."/>
            <person name="Lipzen A."/>
            <person name="Lombard V."/>
            <person name="Magnuson J."/>
            <person name="Maillard F."/>
            <person name="Morin E."/>
            <person name="Murat C."/>
            <person name="Nolan M."/>
            <person name="Ohm R."/>
            <person name="Pangilinan J."/>
            <person name="Pereira M."/>
            <person name="Perotto S."/>
            <person name="Peter M."/>
            <person name="Riley R."/>
            <person name="Sitrit Y."/>
            <person name="Stielow B."/>
            <person name="Szollosi G."/>
            <person name="Zifcakova L."/>
            <person name="Stursova M."/>
            <person name="Spatafora J.W."/>
            <person name="Tedersoo L."/>
            <person name="Vaario L.-M."/>
            <person name="Yamada A."/>
            <person name="Yan M."/>
            <person name="Wang P."/>
            <person name="Xu J."/>
            <person name="Bruns T."/>
            <person name="Baldrian P."/>
            <person name="Vilgalys R."/>
            <person name="Henrissat B."/>
            <person name="Grigoriev I.V."/>
            <person name="Hibbett D."/>
            <person name="Nagy L.G."/>
            <person name="Martin F.M."/>
        </authorList>
    </citation>
    <scope>NUCLEOTIDE SEQUENCE</scope>
    <source>
        <strain evidence="1">BED1</strain>
    </source>
</reference>
<proteinExistence type="predicted"/>
<reference evidence="1" key="2">
    <citation type="journal article" date="2020" name="Nat. Commun.">
        <title>Large-scale genome sequencing of mycorrhizal fungi provides insights into the early evolution of symbiotic traits.</title>
        <authorList>
            <person name="Miyauchi S."/>
            <person name="Kiss E."/>
            <person name="Kuo A."/>
            <person name="Drula E."/>
            <person name="Kohler A."/>
            <person name="Sanchez-Garcia M."/>
            <person name="Morin E."/>
            <person name="Andreopoulos B."/>
            <person name="Barry K.W."/>
            <person name="Bonito G."/>
            <person name="Buee M."/>
            <person name="Carver A."/>
            <person name="Chen C."/>
            <person name="Cichocki N."/>
            <person name="Clum A."/>
            <person name="Culley D."/>
            <person name="Crous P.W."/>
            <person name="Fauchery L."/>
            <person name="Girlanda M."/>
            <person name="Hayes R.D."/>
            <person name="Keri Z."/>
            <person name="LaButti K."/>
            <person name="Lipzen A."/>
            <person name="Lombard V."/>
            <person name="Magnuson J."/>
            <person name="Maillard F."/>
            <person name="Murat C."/>
            <person name="Nolan M."/>
            <person name="Ohm R.A."/>
            <person name="Pangilinan J."/>
            <person name="Pereira M.F."/>
            <person name="Perotto S."/>
            <person name="Peter M."/>
            <person name="Pfister S."/>
            <person name="Riley R."/>
            <person name="Sitrit Y."/>
            <person name="Stielow J.B."/>
            <person name="Szollosi G."/>
            <person name="Zifcakova L."/>
            <person name="Stursova M."/>
            <person name="Spatafora J.W."/>
            <person name="Tedersoo L."/>
            <person name="Vaario L.M."/>
            <person name="Yamada A."/>
            <person name="Yan M."/>
            <person name="Wang P."/>
            <person name="Xu J."/>
            <person name="Bruns T."/>
            <person name="Baldrian P."/>
            <person name="Vilgalys R."/>
            <person name="Dunand C."/>
            <person name="Henrissat B."/>
            <person name="Grigoriev I.V."/>
            <person name="Hibbett D."/>
            <person name="Nagy L.G."/>
            <person name="Martin F.M."/>
        </authorList>
    </citation>
    <scope>NUCLEOTIDE SEQUENCE</scope>
    <source>
        <strain evidence="1">BED1</strain>
    </source>
</reference>
<dbReference type="AlphaFoldDB" id="A0AAD4BFH9"/>
<dbReference type="Gene3D" id="3.80.10.10">
    <property type="entry name" value="Ribonuclease Inhibitor"/>
    <property type="match status" value="1"/>
</dbReference>
<dbReference type="SUPFAM" id="SSF52047">
    <property type="entry name" value="RNI-like"/>
    <property type="match status" value="1"/>
</dbReference>